<dbReference type="RefSeq" id="WP_067675955.1">
    <property type="nucleotide sequence ID" value="NZ_CP016591.1"/>
</dbReference>
<sequence length="103" mass="10499">MIRPIALAALALGLAAPALADDVPPDLAESRLRGCLLAGATSPGQTQLAAKVIEVRAFCGAQIKRVREHRMAAAAGPDAKAAVARKLDAEIAHAVANFSGFSS</sequence>
<dbReference type="AlphaFoldDB" id="A0A1B2AAD2"/>
<evidence type="ECO:0000313" key="2">
    <source>
        <dbReference type="EMBL" id="ANY19061.1"/>
    </source>
</evidence>
<name>A0A1B2AAD2_9SPHN</name>
<dbReference type="STRING" id="692370.A6F68_00526"/>
<proteinExistence type="predicted"/>
<evidence type="ECO:0000256" key="1">
    <source>
        <dbReference type="SAM" id="SignalP"/>
    </source>
</evidence>
<protein>
    <submittedName>
        <fullName evidence="2">Uncharacterized protein</fullName>
    </submittedName>
</protein>
<dbReference type="EMBL" id="CP016591">
    <property type="protein sequence ID" value="ANY19061.1"/>
    <property type="molecule type" value="Genomic_DNA"/>
</dbReference>
<gene>
    <name evidence="2" type="ORF">A6F68_00526</name>
</gene>
<feature type="signal peptide" evidence="1">
    <location>
        <begin position="1"/>
        <end position="20"/>
    </location>
</feature>
<keyword evidence="1" id="KW-0732">Signal</keyword>
<feature type="chain" id="PRO_5008533983" evidence="1">
    <location>
        <begin position="21"/>
        <end position="103"/>
    </location>
</feature>
<reference evidence="2 3" key="1">
    <citation type="submission" date="2016-07" db="EMBL/GenBank/DDBJ databases">
        <title>Complete genome sequence of Altererythrobacter dongtanensis KCTC 22672, a type strain with esterase isolated from tidal flat.</title>
        <authorList>
            <person name="Cheng H."/>
            <person name="Wu Y.-H."/>
            <person name="Zhou P."/>
            <person name="Huo Y.-Y."/>
            <person name="Wang C.-S."/>
            <person name="Xu X.-W."/>
        </authorList>
    </citation>
    <scope>NUCLEOTIDE SEQUENCE [LARGE SCALE GENOMIC DNA]</scope>
    <source>
        <strain evidence="2 3">KCTC 22672</strain>
    </source>
</reference>
<organism evidence="2 3">
    <name type="scientific">Tsuneonella dongtanensis</name>
    <dbReference type="NCBI Taxonomy" id="692370"/>
    <lineage>
        <taxon>Bacteria</taxon>
        <taxon>Pseudomonadati</taxon>
        <taxon>Pseudomonadota</taxon>
        <taxon>Alphaproteobacteria</taxon>
        <taxon>Sphingomonadales</taxon>
        <taxon>Erythrobacteraceae</taxon>
        <taxon>Tsuneonella</taxon>
    </lineage>
</organism>
<keyword evidence="3" id="KW-1185">Reference proteome</keyword>
<evidence type="ECO:0000313" key="3">
    <source>
        <dbReference type="Proteomes" id="UP000092932"/>
    </source>
</evidence>
<dbReference type="Proteomes" id="UP000092932">
    <property type="component" value="Chromosome"/>
</dbReference>
<dbReference type="KEGG" id="ado:A6F68_00526"/>
<accession>A0A1B2AAD2</accession>
<dbReference type="OrthoDB" id="7428878at2"/>